<dbReference type="Proteomes" id="UP000654075">
    <property type="component" value="Unassembled WGS sequence"/>
</dbReference>
<proteinExistence type="predicted"/>
<reference evidence="2" key="1">
    <citation type="submission" date="2021-02" db="EMBL/GenBank/DDBJ databases">
        <authorList>
            <person name="Dougan E. K."/>
            <person name="Rhodes N."/>
            <person name="Thang M."/>
            <person name="Chan C."/>
        </authorList>
    </citation>
    <scope>NUCLEOTIDE SEQUENCE</scope>
</reference>
<comment type="caution">
    <text evidence="2">The sequence shown here is derived from an EMBL/GenBank/DDBJ whole genome shotgun (WGS) entry which is preliminary data.</text>
</comment>
<dbReference type="EMBL" id="CAJNNV010029381">
    <property type="protein sequence ID" value="CAE8628374.1"/>
    <property type="molecule type" value="Genomic_DNA"/>
</dbReference>
<keyword evidence="3" id="KW-1185">Reference proteome</keyword>
<evidence type="ECO:0000256" key="1">
    <source>
        <dbReference type="SAM" id="MobiDB-lite"/>
    </source>
</evidence>
<sequence length="168" mass="19330">MPIDYSKFDHIDSSDDEAPVSKKPAVVAQPPVQNGSQKLPEEHCRPLENVPELEMPEGEWLQYYGEKMTAPQRMQTLVHLWNSADQTERVDFLRHLIDIIGNPAVTNRIKGGQEVLKDLDANYYHGVTYPEKWVDSFQAMKEDKKIVFEKLFKTLDSQERSLVLGTLM</sequence>
<protein>
    <submittedName>
        <fullName evidence="2">Uncharacterized protein</fullName>
    </submittedName>
</protein>
<organism evidence="2 3">
    <name type="scientific">Polarella glacialis</name>
    <name type="common">Dinoflagellate</name>
    <dbReference type="NCBI Taxonomy" id="89957"/>
    <lineage>
        <taxon>Eukaryota</taxon>
        <taxon>Sar</taxon>
        <taxon>Alveolata</taxon>
        <taxon>Dinophyceae</taxon>
        <taxon>Suessiales</taxon>
        <taxon>Suessiaceae</taxon>
        <taxon>Polarella</taxon>
    </lineage>
</organism>
<evidence type="ECO:0000313" key="2">
    <source>
        <dbReference type="EMBL" id="CAE8628374.1"/>
    </source>
</evidence>
<accession>A0A813GMX6</accession>
<dbReference type="OrthoDB" id="430348at2759"/>
<feature type="region of interest" description="Disordered" evidence="1">
    <location>
        <begin position="1"/>
        <end position="40"/>
    </location>
</feature>
<name>A0A813GMX6_POLGL</name>
<dbReference type="AlphaFoldDB" id="A0A813GMX6"/>
<gene>
    <name evidence="2" type="ORF">PGLA1383_LOCUS45029</name>
</gene>
<evidence type="ECO:0000313" key="3">
    <source>
        <dbReference type="Proteomes" id="UP000654075"/>
    </source>
</evidence>
<feature type="compositionally biased region" description="Basic and acidic residues" evidence="1">
    <location>
        <begin position="1"/>
        <end position="13"/>
    </location>
</feature>